<dbReference type="EMBL" id="NQIK02000004">
    <property type="protein sequence ID" value="KAF7572332.1"/>
    <property type="molecule type" value="Genomic_DNA"/>
</dbReference>
<dbReference type="GeneID" id="6341737"/>
<evidence type="ECO:0000313" key="1">
    <source>
        <dbReference type="EMBL" id="KAF7572332.1"/>
    </source>
</evidence>
<gene>
    <name evidence="1" type="ORF">PtrM4_098320</name>
</gene>
<name>A0A317A410_9PLEO</name>
<protein>
    <submittedName>
        <fullName evidence="1">Uncharacterized protein</fullName>
    </submittedName>
</protein>
<accession>A0A317A410</accession>
<organism evidence="1 2">
    <name type="scientific">Pyrenophora tritici-repentis</name>
    <dbReference type="NCBI Taxonomy" id="45151"/>
    <lineage>
        <taxon>Eukaryota</taxon>
        <taxon>Fungi</taxon>
        <taxon>Dikarya</taxon>
        <taxon>Ascomycota</taxon>
        <taxon>Pezizomycotina</taxon>
        <taxon>Dothideomycetes</taxon>
        <taxon>Pleosporomycetidae</taxon>
        <taxon>Pleosporales</taxon>
        <taxon>Pleosporineae</taxon>
        <taxon>Pleosporaceae</taxon>
        <taxon>Pyrenophora</taxon>
    </lineage>
</organism>
<evidence type="ECO:0000313" key="2">
    <source>
        <dbReference type="Proteomes" id="UP000245464"/>
    </source>
</evidence>
<dbReference type="RefSeq" id="XP_001933839.1">
    <property type="nucleotide sequence ID" value="XM_001933804.1"/>
</dbReference>
<proteinExistence type="predicted"/>
<reference evidence="1" key="1">
    <citation type="journal article" date="2018" name="BMC Genomics">
        <title>Comparative genomics of the wheat fungal pathogen Pyrenophora tritici-repentis reveals chromosomal variations and genome plasticity.</title>
        <authorList>
            <person name="Moolhuijzen P."/>
            <person name="See P.T."/>
            <person name="Hane J.K."/>
            <person name="Shi G."/>
            <person name="Liu Z."/>
            <person name="Oliver R.P."/>
            <person name="Moffat C.S."/>
        </authorList>
    </citation>
    <scope>NUCLEOTIDE SEQUENCE [LARGE SCALE GENOMIC DNA]</scope>
    <source>
        <strain evidence="1">M4</strain>
    </source>
</reference>
<dbReference type="AlphaFoldDB" id="A0A317A410"/>
<dbReference type="KEGG" id="ptrr:6341737"/>
<comment type="caution">
    <text evidence="1">The sequence shown here is derived from an EMBL/GenBank/DDBJ whole genome shotgun (WGS) entry which is preliminary data.</text>
</comment>
<dbReference type="Proteomes" id="UP000245464">
    <property type="component" value="Chromosome 4"/>
</dbReference>
<sequence length="123" mass="13588">MGIFQETWKDIPAFRPHKLPDGTFEYVRLKSAGPHQANPEVVATRDTGAFVEALILHQPAGTDVLGANGYKTAIVDNFRFFAEYGYADGNPKVKTPAEMGIKTTSLEEFSRGEDWSIVLKGEI</sequence>